<dbReference type="InterPro" id="IPR041698">
    <property type="entry name" value="Methyltransf_25"/>
</dbReference>
<reference evidence="4 5" key="1">
    <citation type="submission" date="2018-06" db="EMBL/GenBank/DDBJ databases">
        <authorList>
            <consortium name="Pathogen Informatics"/>
            <person name="Doyle S."/>
        </authorList>
    </citation>
    <scope>NUCLEOTIDE SEQUENCE [LARGE SCALE GENOMIC DNA]</scope>
    <source>
        <strain evidence="4 5">NCTC10738</strain>
    </source>
</reference>
<evidence type="ECO:0000256" key="2">
    <source>
        <dbReference type="ARBA" id="ARBA00022679"/>
    </source>
</evidence>
<dbReference type="Pfam" id="PF13649">
    <property type="entry name" value="Methyltransf_25"/>
    <property type="match status" value="1"/>
</dbReference>
<evidence type="ECO:0000313" key="4">
    <source>
        <dbReference type="EMBL" id="SUI59053.1"/>
    </source>
</evidence>
<sequence>MKGMDHGKEYQRLNQLAWNERTKLHLQSEFYDVKGFLSGRSSLREIELAELSVKGKSLLHLQCHFGLDTLSWAREGAASVAGLDLSDEAITSARQLAEQAAIDAEFVCGDLYQAPALLQRQFDLVYVSYGALVWLPDLHRWAETVSACLKPGGELYLAEFHPLQALFDGYDYFHTGKADVELEGSYTENAQEAQHTTVCWSHSLADVISALLANGLQLRAFREYDFSPYDCFEGLQEDTPGRFRLYHQGKAIPLVYSLRAVKEG</sequence>
<gene>
    <name evidence="4" type="ORF">NCTC10738_01468</name>
</gene>
<dbReference type="CDD" id="cd02440">
    <property type="entry name" value="AdoMet_MTases"/>
    <property type="match status" value="1"/>
</dbReference>
<keyword evidence="2 4" id="KW-0808">Transferase</keyword>
<keyword evidence="4" id="KW-0830">Ubiquinone</keyword>
<organism evidence="4 5">
    <name type="scientific">Shewanella algae</name>
    <dbReference type="NCBI Taxonomy" id="38313"/>
    <lineage>
        <taxon>Bacteria</taxon>
        <taxon>Pseudomonadati</taxon>
        <taxon>Pseudomonadota</taxon>
        <taxon>Gammaproteobacteria</taxon>
        <taxon>Alteromonadales</taxon>
        <taxon>Shewanellaceae</taxon>
        <taxon>Shewanella</taxon>
    </lineage>
</organism>
<dbReference type="GO" id="GO:0008168">
    <property type="term" value="F:methyltransferase activity"/>
    <property type="evidence" value="ECO:0007669"/>
    <property type="project" value="UniProtKB-KW"/>
</dbReference>
<dbReference type="AlphaFoldDB" id="A0A379ZCN8"/>
<dbReference type="InterPro" id="IPR029063">
    <property type="entry name" value="SAM-dependent_MTases_sf"/>
</dbReference>
<protein>
    <submittedName>
        <fullName evidence="4">Bifunctional 3-demethylubiquinone-9 3-methyltransferase/ 2-octaprenyl-6-hydroxy phenol methylase</fullName>
    </submittedName>
</protein>
<dbReference type="Proteomes" id="UP000254069">
    <property type="component" value="Unassembled WGS sequence"/>
</dbReference>
<dbReference type="EMBL" id="UGYO01000001">
    <property type="protein sequence ID" value="SUI59053.1"/>
    <property type="molecule type" value="Genomic_DNA"/>
</dbReference>
<accession>A0A379ZCN8</accession>
<feature type="domain" description="Methyltransferase" evidence="3">
    <location>
        <begin position="59"/>
        <end position="153"/>
    </location>
</feature>
<dbReference type="PANTHER" id="PTHR43861">
    <property type="entry name" value="TRANS-ACONITATE 2-METHYLTRANSFERASE-RELATED"/>
    <property type="match status" value="1"/>
</dbReference>
<dbReference type="GO" id="GO:0032259">
    <property type="term" value="P:methylation"/>
    <property type="evidence" value="ECO:0007669"/>
    <property type="project" value="UniProtKB-KW"/>
</dbReference>
<name>A0A379ZCN8_9GAMM</name>
<proteinExistence type="predicted"/>
<dbReference type="Gene3D" id="3.40.50.150">
    <property type="entry name" value="Vaccinia Virus protein VP39"/>
    <property type="match status" value="1"/>
</dbReference>
<evidence type="ECO:0000256" key="1">
    <source>
        <dbReference type="ARBA" id="ARBA00022603"/>
    </source>
</evidence>
<keyword evidence="5" id="KW-1185">Reference proteome</keyword>
<evidence type="ECO:0000313" key="5">
    <source>
        <dbReference type="Proteomes" id="UP000254069"/>
    </source>
</evidence>
<dbReference type="SUPFAM" id="SSF53335">
    <property type="entry name" value="S-adenosyl-L-methionine-dependent methyltransferases"/>
    <property type="match status" value="1"/>
</dbReference>
<keyword evidence="1 4" id="KW-0489">Methyltransferase</keyword>
<dbReference type="PANTHER" id="PTHR43861:SF1">
    <property type="entry name" value="TRANS-ACONITATE 2-METHYLTRANSFERASE"/>
    <property type="match status" value="1"/>
</dbReference>
<evidence type="ECO:0000259" key="3">
    <source>
        <dbReference type="Pfam" id="PF13649"/>
    </source>
</evidence>